<comment type="caution">
    <text evidence="1">The sequence shown here is derived from an EMBL/GenBank/DDBJ whole genome shotgun (WGS) entry which is preliminary data.</text>
</comment>
<dbReference type="AlphaFoldDB" id="A0A9W6TKG6"/>
<gene>
    <name evidence="1" type="ORF">Plil01_000617900</name>
</gene>
<proteinExistence type="predicted"/>
<keyword evidence="2" id="KW-1185">Reference proteome</keyword>
<name>A0A9W6TKG6_9STRA</name>
<dbReference type="EMBL" id="BSXW01000269">
    <property type="protein sequence ID" value="GMF17057.1"/>
    <property type="molecule type" value="Genomic_DNA"/>
</dbReference>
<evidence type="ECO:0000313" key="1">
    <source>
        <dbReference type="EMBL" id="GMF17057.1"/>
    </source>
</evidence>
<protein>
    <submittedName>
        <fullName evidence="1">Unnamed protein product</fullName>
    </submittedName>
</protein>
<dbReference type="Proteomes" id="UP001165083">
    <property type="component" value="Unassembled WGS sequence"/>
</dbReference>
<evidence type="ECO:0000313" key="2">
    <source>
        <dbReference type="Proteomes" id="UP001165083"/>
    </source>
</evidence>
<sequence>MPVHVLVVMEDQEPSGQNVVVPEADLNSSEEFLAFLENEMVTQDNVLVRPRVLDEESFKFRLVCLSHSRKSHFLYQPSCPK</sequence>
<organism evidence="1 2">
    <name type="scientific">Phytophthora lilii</name>
    <dbReference type="NCBI Taxonomy" id="2077276"/>
    <lineage>
        <taxon>Eukaryota</taxon>
        <taxon>Sar</taxon>
        <taxon>Stramenopiles</taxon>
        <taxon>Oomycota</taxon>
        <taxon>Peronosporomycetes</taxon>
        <taxon>Peronosporales</taxon>
        <taxon>Peronosporaceae</taxon>
        <taxon>Phytophthora</taxon>
    </lineage>
</organism>
<reference evidence="1" key="1">
    <citation type="submission" date="2023-04" db="EMBL/GenBank/DDBJ databases">
        <title>Phytophthora lilii NBRC 32176.</title>
        <authorList>
            <person name="Ichikawa N."/>
            <person name="Sato H."/>
            <person name="Tonouchi N."/>
        </authorList>
    </citation>
    <scope>NUCLEOTIDE SEQUENCE</scope>
    <source>
        <strain evidence="1">NBRC 32176</strain>
    </source>
</reference>
<accession>A0A9W6TKG6</accession>